<evidence type="ECO:0000256" key="7">
    <source>
        <dbReference type="SAM" id="MobiDB-lite"/>
    </source>
</evidence>
<dbReference type="InterPro" id="IPR041033">
    <property type="entry name" value="SpaA_PFL_dom_1"/>
</dbReference>
<feature type="signal peptide" evidence="9">
    <location>
        <begin position="1"/>
        <end position="28"/>
    </location>
</feature>
<keyword evidence="8" id="KW-0812">Transmembrane</keyword>
<keyword evidence="8" id="KW-1133">Transmembrane helix</keyword>
<feature type="chain" id="PRO_5020601139" description="Collagen-binding protein" evidence="9">
    <location>
        <begin position="29"/>
        <end position="519"/>
    </location>
</feature>
<evidence type="ECO:0000259" key="10">
    <source>
        <dbReference type="Pfam" id="PF05737"/>
    </source>
</evidence>
<evidence type="ECO:0000259" key="11">
    <source>
        <dbReference type="Pfam" id="PF17802"/>
    </source>
</evidence>
<dbReference type="PANTHER" id="PTHR36108">
    <property type="entry name" value="COLOSSIN-B-RELATED"/>
    <property type="match status" value="1"/>
</dbReference>
<proteinExistence type="inferred from homology"/>
<evidence type="ECO:0000313" key="14">
    <source>
        <dbReference type="Proteomes" id="UP000291187"/>
    </source>
</evidence>
<feature type="compositionally biased region" description="Pro residues" evidence="7">
    <location>
        <begin position="430"/>
        <end position="459"/>
    </location>
</feature>
<dbReference type="Gene3D" id="2.60.40.1280">
    <property type="match status" value="1"/>
</dbReference>
<dbReference type="Proteomes" id="UP000291187">
    <property type="component" value="Unassembled WGS sequence"/>
</dbReference>
<evidence type="ECO:0000256" key="8">
    <source>
        <dbReference type="SAM" id="Phobius"/>
    </source>
</evidence>
<evidence type="ECO:0000313" key="13">
    <source>
        <dbReference type="EMBL" id="RYQ20015.1"/>
    </source>
</evidence>
<name>A0A4Q5A929_9BIFI</name>
<dbReference type="Gene3D" id="2.60.40.740">
    <property type="match status" value="1"/>
</dbReference>
<comment type="similarity">
    <text evidence="2">Belongs to the serine-aspartate repeat-containing protein (SDr) family.</text>
</comment>
<dbReference type="Pfam" id="PF17961">
    <property type="entry name" value="Big_8"/>
    <property type="match status" value="1"/>
</dbReference>
<dbReference type="GO" id="GO:0005518">
    <property type="term" value="F:collagen binding"/>
    <property type="evidence" value="ECO:0007669"/>
    <property type="project" value="InterPro"/>
</dbReference>
<dbReference type="GO" id="GO:0007155">
    <property type="term" value="P:cell adhesion"/>
    <property type="evidence" value="ECO:0007669"/>
    <property type="project" value="InterPro"/>
</dbReference>
<evidence type="ECO:0008006" key="15">
    <source>
        <dbReference type="Google" id="ProtNLM"/>
    </source>
</evidence>
<evidence type="ECO:0000256" key="3">
    <source>
        <dbReference type="ARBA" id="ARBA00022512"/>
    </source>
</evidence>
<feature type="region of interest" description="Disordered" evidence="7">
    <location>
        <begin position="418"/>
        <end position="484"/>
    </location>
</feature>
<dbReference type="Pfam" id="PF05737">
    <property type="entry name" value="Collagen_bind"/>
    <property type="match status" value="1"/>
</dbReference>
<keyword evidence="8" id="KW-0472">Membrane</keyword>
<dbReference type="InterPro" id="IPR008966">
    <property type="entry name" value="Adhesion_dom_sf"/>
</dbReference>
<evidence type="ECO:0000256" key="4">
    <source>
        <dbReference type="ARBA" id="ARBA00022525"/>
    </source>
</evidence>
<evidence type="ECO:0000256" key="2">
    <source>
        <dbReference type="ARBA" id="ARBA00007257"/>
    </source>
</evidence>
<dbReference type="Gene3D" id="2.60.40.10">
    <property type="entry name" value="Immunoglobulins"/>
    <property type="match status" value="1"/>
</dbReference>
<dbReference type="AlphaFoldDB" id="A0A4Q5A929"/>
<evidence type="ECO:0000256" key="1">
    <source>
        <dbReference type="ARBA" id="ARBA00004168"/>
    </source>
</evidence>
<evidence type="ECO:0000256" key="9">
    <source>
        <dbReference type="SAM" id="SignalP"/>
    </source>
</evidence>
<evidence type="ECO:0000259" key="12">
    <source>
        <dbReference type="Pfam" id="PF17961"/>
    </source>
</evidence>
<feature type="domain" description="Collagen binding" evidence="10">
    <location>
        <begin position="175"/>
        <end position="283"/>
    </location>
</feature>
<keyword evidence="6" id="KW-0572">Peptidoglycan-anchor</keyword>
<protein>
    <recommendedName>
        <fullName evidence="15">Collagen-binding protein</fullName>
    </recommendedName>
</protein>
<reference evidence="13 14" key="1">
    <citation type="submission" date="2018-12" db="EMBL/GenBank/DDBJ databases">
        <title>Unveiling genomic diversity among members of the Bifidobacterium pseudolongum species, a widely distributed gut commensal of the animal kingdom.</title>
        <authorList>
            <person name="Lugli G.A."/>
            <person name="Duranti S."/>
            <person name="Albert K."/>
            <person name="Mancabelli L."/>
            <person name="Napoli S."/>
            <person name="Viappiani A."/>
            <person name="Anzalone R."/>
            <person name="Longhi G."/>
            <person name="Milani C."/>
            <person name="Turroni F."/>
            <person name="Alessandri G."/>
            <person name="Sela D.A."/>
            <person name="Van Sinderen D."/>
            <person name="Ventura M."/>
        </authorList>
    </citation>
    <scope>NUCLEOTIDE SEQUENCE [LARGE SCALE GENOMIC DNA]</scope>
    <source>
        <strain evidence="13 14">2071B</strain>
    </source>
</reference>
<feature type="compositionally biased region" description="Low complexity" evidence="7">
    <location>
        <begin position="460"/>
        <end position="479"/>
    </location>
</feature>
<gene>
    <name evidence="13" type="ORF">PG2071B_0507</name>
</gene>
<keyword evidence="3" id="KW-0134">Cell wall</keyword>
<dbReference type="InterPro" id="IPR008456">
    <property type="entry name" value="Collagen-bd_dom"/>
</dbReference>
<sequence>MLATIIALIAAMAIALPFTFLAPSTASAADGTDGGALEITSSQLAKTTIVETEGVQLTLEFRVPDNAFHAGDTSTIQLPAGFVFYSDSTFDVTSSTGVTVAHATVTRDASTMTMTYTDYVDDHSNITGSLHFTFKMDPNNEPAQGDHPFDLLVDNKPVDCGTITVGQMQGDDPNETFTKYGWQDTSTPDEIQYAMRVNGAGIDMHDVTLTDTLETPAASYLPESFAVKLGDFTLDDEGHYQLENQQDITDQCPRTFTDDGRGFSISLPDLPGKGAFVLYKVKVAYTPQNGELFDNAANGHFNGEDHPYTWQVKWQTADGEANGYHYGIRLTKTDAADGTPLAGSVYTVTRDRSQTVVGTLTTDADGEATVDGLLADDYTLTETTAPDGYEIGEPLHVTYEQFQDAAQAGGTTVDVAATDTKTKPEEPVTPVDPEPSPKPNEPTPGPTEPAPEPTTPSAPAPTTGTASKTPSAPAAATPAQHQTQSPLAATGVSSAWICSVAIVLAGVAASLLAVRRLHD</sequence>
<keyword evidence="4" id="KW-0964">Secreted</keyword>
<feature type="transmembrane region" description="Helical" evidence="8">
    <location>
        <begin position="494"/>
        <end position="514"/>
    </location>
</feature>
<comment type="caution">
    <text evidence="13">The sequence shown here is derived from an EMBL/GenBank/DDBJ whole genome shotgun (WGS) entry which is preliminary data.</text>
</comment>
<dbReference type="SUPFAM" id="SSF49401">
    <property type="entry name" value="Bacterial adhesins"/>
    <property type="match status" value="2"/>
</dbReference>
<dbReference type="InterPro" id="IPR011252">
    <property type="entry name" value="Fibrogen-bd_dom1"/>
</dbReference>
<dbReference type="Pfam" id="PF17802">
    <property type="entry name" value="SpaA"/>
    <property type="match status" value="1"/>
</dbReference>
<evidence type="ECO:0000256" key="6">
    <source>
        <dbReference type="ARBA" id="ARBA00023088"/>
    </source>
</evidence>
<dbReference type="InterPro" id="IPR013783">
    <property type="entry name" value="Ig-like_fold"/>
</dbReference>
<feature type="domain" description="SDR-like Ig" evidence="12">
    <location>
        <begin position="51"/>
        <end position="144"/>
    </location>
</feature>
<comment type="subcellular location">
    <subcellularLocation>
        <location evidence="1">Secreted</location>
        <location evidence="1">Cell wall</location>
        <topology evidence="1">Peptidoglycan-anchor</topology>
    </subcellularLocation>
</comment>
<dbReference type="SUPFAM" id="SSF49478">
    <property type="entry name" value="Cna protein B-type domain"/>
    <property type="match status" value="1"/>
</dbReference>
<dbReference type="PANTHER" id="PTHR36108:SF13">
    <property type="entry name" value="COLOSSIN-B-RELATED"/>
    <property type="match status" value="1"/>
</dbReference>
<dbReference type="GO" id="GO:0005975">
    <property type="term" value="P:carbohydrate metabolic process"/>
    <property type="evidence" value="ECO:0007669"/>
    <property type="project" value="UniProtKB-ARBA"/>
</dbReference>
<keyword evidence="5 9" id="KW-0732">Signal</keyword>
<dbReference type="InterPro" id="IPR041171">
    <property type="entry name" value="SDR_Ig"/>
</dbReference>
<dbReference type="RefSeq" id="WP_129864097.1">
    <property type="nucleotide sequence ID" value="NZ_RYUM01000007.1"/>
</dbReference>
<dbReference type="EMBL" id="RYUM01000007">
    <property type="protein sequence ID" value="RYQ20015.1"/>
    <property type="molecule type" value="Genomic_DNA"/>
</dbReference>
<evidence type="ECO:0000256" key="5">
    <source>
        <dbReference type="ARBA" id="ARBA00022729"/>
    </source>
</evidence>
<feature type="domain" description="SpaA-like prealbumin fold" evidence="11">
    <location>
        <begin position="328"/>
        <end position="397"/>
    </location>
</feature>
<accession>A0A4Q5A929</accession>
<organism evidence="13 14">
    <name type="scientific">Bifidobacterium pseudolongum subsp. globosum</name>
    <dbReference type="NCBI Taxonomy" id="1690"/>
    <lineage>
        <taxon>Bacteria</taxon>
        <taxon>Bacillati</taxon>
        <taxon>Actinomycetota</taxon>
        <taxon>Actinomycetes</taxon>
        <taxon>Bifidobacteriales</taxon>
        <taxon>Bifidobacteriaceae</taxon>
        <taxon>Bifidobacterium</taxon>
    </lineage>
</organism>